<dbReference type="Proteomes" id="UP001497516">
    <property type="component" value="Chromosome 9"/>
</dbReference>
<dbReference type="AlphaFoldDB" id="A0AAV2GPU6"/>
<dbReference type="EMBL" id="OZ034822">
    <property type="protein sequence ID" value="CAL1412164.1"/>
    <property type="molecule type" value="Genomic_DNA"/>
</dbReference>
<evidence type="ECO:0000313" key="1">
    <source>
        <dbReference type="EMBL" id="CAL1412164.1"/>
    </source>
</evidence>
<proteinExistence type="predicted"/>
<gene>
    <name evidence="1" type="ORF">LTRI10_LOCUS51473</name>
</gene>
<keyword evidence="2" id="KW-1185">Reference proteome</keyword>
<reference evidence="1 2" key="1">
    <citation type="submission" date="2024-04" db="EMBL/GenBank/DDBJ databases">
        <authorList>
            <person name="Fracassetti M."/>
        </authorList>
    </citation>
    <scope>NUCLEOTIDE SEQUENCE [LARGE SCALE GENOMIC DNA]</scope>
</reference>
<evidence type="ECO:0000313" key="2">
    <source>
        <dbReference type="Proteomes" id="UP001497516"/>
    </source>
</evidence>
<sequence>MEREGKEGFWALGFDRENMRNRSMETDLRLEVCRCLVGASPERRRSVAGFWKKINCNETSKGGYGCVEGDLRSVTVSTKSNSDVGRRMRENRVSQV</sequence>
<accession>A0AAV2GPU6</accession>
<name>A0AAV2GPU6_9ROSI</name>
<organism evidence="1 2">
    <name type="scientific">Linum trigynum</name>
    <dbReference type="NCBI Taxonomy" id="586398"/>
    <lineage>
        <taxon>Eukaryota</taxon>
        <taxon>Viridiplantae</taxon>
        <taxon>Streptophyta</taxon>
        <taxon>Embryophyta</taxon>
        <taxon>Tracheophyta</taxon>
        <taxon>Spermatophyta</taxon>
        <taxon>Magnoliopsida</taxon>
        <taxon>eudicotyledons</taxon>
        <taxon>Gunneridae</taxon>
        <taxon>Pentapetalae</taxon>
        <taxon>rosids</taxon>
        <taxon>fabids</taxon>
        <taxon>Malpighiales</taxon>
        <taxon>Linaceae</taxon>
        <taxon>Linum</taxon>
    </lineage>
</organism>
<protein>
    <submittedName>
        <fullName evidence="1">Uncharacterized protein</fullName>
    </submittedName>
</protein>